<feature type="domain" description="Peptidase M1 membrane alanine aminopeptidase" evidence="2">
    <location>
        <begin position="874"/>
        <end position="1064"/>
    </location>
</feature>
<dbReference type="PANTHER" id="PTHR43471">
    <property type="entry name" value="ABC TRANSPORTER PERMEASE"/>
    <property type="match status" value="1"/>
</dbReference>
<sequence length="1195" mass="134513">MFGKIAAFEFRFQTRQPVFWVAAGLFFLLTFGAVAIDQIQIGSGGNIHKNAAFAIAQIHLIWSVFYMFVTAAFVANVVLRDDETGFGPIVRSTQVKRFDYLFGRFVGGMAATLLSFLAVPIAILAGAMAPWVDPETFGPLAIRHYLFAYFVLAVPNLLLTGAMFFALATITRSMMGTYIGVVVFLILWLVAGIVLDQPQYERVAALWEPLGTAAYSLVTKYWTASERNNLIPAVAGVLLFNRILALTLAAALLAATYFLFRFDPAPRTAKARKVRRLRKAEADAAPPELIEAARPAPRFGMAAAWAQLKARTRLEMGQIFGHPAFLVLMAMGVINAIGSLWFSTQTPYGSDIWPVTRLMIQALDGSFTFIPMIVGVFYAGELVWRERDRRTHEIIDATPLPDWAFVVPKTLGVALVLLCSLVISVAVAIIVQALKGYTDFALDEYVLWYVLPRSLDLILIAALAVFLQAMSPHKFVGWGLMVLVLVAQLTLGRLGLEHNLYQYGVTPAVPLSDMNGLGKFWVGAWWFRLYWSAFALVLLVLAHVLWRRGTETRLTPRLARAPRRLAGPAGMVLTAALAVFAVVGGWIYVNTNVWNEYRTQIDDERWLADYEKTLTPLENIPQPKVASVKLEVDIHPHEPRIDTRGVYVIENRTAQPLREIHVRFARDLKVKGLSIEGARPDRTLDRFNYRIFAFDTPMLPGERRTLSFITELSQKGFRNRDNATRLVDNGTFVNDQEIAPGLGVDRNQVLKDRAKRRKYGLAPELRMARLGDPASRQFTYLRRDADWVHADITVTTEADQTPIAPGYKASDRTLAGRRTARFITEAPILPFFSIQSARYSEMSEVHNGVTLTVFHHPEHDWNTERMLKSLRTGLDYFQTNFGPYQFRQARILEFPAYGDYAQAFAGTIPWSENIGFISDSRDPDKIDFVTYVGAHELGHQWWAHQVIGADQQGATALSETLAQYSALMVMEKLYGREQIRKFLKFELDRYLRARGGEVIEELPLVRVENQPYIHYQKGALVMYRLRDELGEEAVNRALRILLQRYAFQSAPFPIASDLVAALRSQAPADKQALITDLFERITLYDVKAPKMAVRRRPDGKFDVALTVVGRKLYADGKGVEREATLNEVMDLGVFAAEPGKAGFRAGDVLAFERRTVRSGTQVFRFVTERQPRFAGVDPYNKLIDRNSDDNLTRPQ</sequence>
<evidence type="ECO:0000256" key="1">
    <source>
        <dbReference type="SAM" id="Phobius"/>
    </source>
</evidence>
<dbReference type="GO" id="GO:0004177">
    <property type="term" value="F:aminopeptidase activity"/>
    <property type="evidence" value="ECO:0007669"/>
    <property type="project" value="UniProtKB-KW"/>
</dbReference>
<feature type="transmembrane region" description="Helical" evidence="1">
    <location>
        <begin position="175"/>
        <end position="195"/>
    </location>
</feature>
<accession>A0AB39KNM9</accession>
<keyword evidence="3" id="KW-0378">Hydrolase</keyword>
<dbReference type="PANTHER" id="PTHR43471:SF12">
    <property type="entry name" value="HYPOTHETICAL MEMBRANE PROTEIN, CONSERVED"/>
    <property type="match status" value="1"/>
</dbReference>
<keyword evidence="1" id="KW-1133">Transmembrane helix</keyword>
<protein>
    <submittedName>
        <fullName evidence="3">M1 family aminopeptidase</fullName>
    </submittedName>
</protein>
<dbReference type="SUPFAM" id="SSF55486">
    <property type="entry name" value="Metalloproteases ('zincins'), catalytic domain"/>
    <property type="match status" value="1"/>
</dbReference>
<feature type="transmembrane region" description="Helical" evidence="1">
    <location>
        <begin position="525"/>
        <end position="546"/>
    </location>
</feature>
<feature type="transmembrane region" description="Helical" evidence="1">
    <location>
        <begin position="319"/>
        <end position="342"/>
    </location>
</feature>
<dbReference type="Pfam" id="PF01433">
    <property type="entry name" value="Peptidase_M1"/>
    <property type="match status" value="1"/>
</dbReference>
<dbReference type="Gene3D" id="1.10.390.10">
    <property type="entry name" value="Neutral Protease Domain 2"/>
    <property type="match status" value="1"/>
</dbReference>
<feature type="transmembrane region" description="Helical" evidence="1">
    <location>
        <begin position="446"/>
        <end position="468"/>
    </location>
</feature>
<keyword evidence="1" id="KW-0472">Membrane</keyword>
<proteinExistence type="predicted"/>
<dbReference type="GO" id="GO:0008237">
    <property type="term" value="F:metallopeptidase activity"/>
    <property type="evidence" value="ECO:0007669"/>
    <property type="project" value="InterPro"/>
</dbReference>
<dbReference type="EMBL" id="CP158375">
    <property type="protein sequence ID" value="XDO95264.1"/>
    <property type="molecule type" value="Genomic_DNA"/>
</dbReference>
<feature type="transmembrane region" description="Helical" evidence="1">
    <location>
        <begin position="567"/>
        <end position="589"/>
    </location>
</feature>
<evidence type="ECO:0000313" key="3">
    <source>
        <dbReference type="EMBL" id="XDO95264.1"/>
    </source>
</evidence>
<feature type="transmembrane region" description="Helical" evidence="1">
    <location>
        <begin position="51"/>
        <end position="79"/>
    </location>
</feature>
<name>A0AB39KNM9_9CAUL</name>
<dbReference type="InterPro" id="IPR014782">
    <property type="entry name" value="Peptidase_M1_dom"/>
</dbReference>
<feature type="transmembrane region" description="Helical" evidence="1">
    <location>
        <begin position="362"/>
        <end position="384"/>
    </location>
</feature>
<feature type="transmembrane region" description="Helical" evidence="1">
    <location>
        <begin position="230"/>
        <end position="260"/>
    </location>
</feature>
<dbReference type="GO" id="GO:0008270">
    <property type="term" value="F:zinc ion binding"/>
    <property type="evidence" value="ECO:0007669"/>
    <property type="project" value="InterPro"/>
</dbReference>
<gene>
    <name evidence="3" type="ORF">ABOZ73_10555</name>
</gene>
<organism evidence="3">
    <name type="scientific">Caulobacter sp. 73W</name>
    <dbReference type="NCBI Taxonomy" id="3161137"/>
    <lineage>
        <taxon>Bacteria</taxon>
        <taxon>Pseudomonadati</taxon>
        <taxon>Pseudomonadota</taxon>
        <taxon>Alphaproteobacteria</taxon>
        <taxon>Caulobacterales</taxon>
        <taxon>Caulobacteraceae</taxon>
        <taxon>Caulobacter</taxon>
    </lineage>
</organism>
<dbReference type="InterPro" id="IPR027268">
    <property type="entry name" value="Peptidase_M4/M1_CTD_sf"/>
</dbReference>
<feature type="transmembrane region" description="Helical" evidence="1">
    <location>
        <begin position="411"/>
        <end position="434"/>
    </location>
</feature>
<keyword evidence="3" id="KW-0031">Aminopeptidase</keyword>
<dbReference type="RefSeq" id="WP_369058116.1">
    <property type="nucleotide sequence ID" value="NZ_CP158375.1"/>
</dbReference>
<evidence type="ECO:0000259" key="2">
    <source>
        <dbReference type="Pfam" id="PF01433"/>
    </source>
</evidence>
<keyword evidence="3" id="KW-0645">Protease</keyword>
<keyword evidence="1" id="KW-0812">Transmembrane</keyword>
<feature type="transmembrane region" description="Helical" evidence="1">
    <location>
        <begin position="146"/>
        <end position="168"/>
    </location>
</feature>
<dbReference type="Pfam" id="PF12730">
    <property type="entry name" value="ABC2_membrane_4"/>
    <property type="match status" value="1"/>
</dbReference>
<dbReference type="AlphaFoldDB" id="A0AB39KNM9"/>
<reference evidence="3" key="1">
    <citation type="submission" date="2024-06" db="EMBL/GenBank/DDBJ databases">
        <title>Caulobacter inopinatus, sp. nov.</title>
        <authorList>
            <person name="Donachie S.P."/>
        </authorList>
    </citation>
    <scope>NUCLEOTIDE SEQUENCE</scope>
    <source>
        <strain evidence="3">73W</strain>
    </source>
</reference>
<feature type="transmembrane region" description="Helical" evidence="1">
    <location>
        <begin position="100"/>
        <end position="126"/>
    </location>
</feature>
<feature type="transmembrane region" description="Helical" evidence="1">
    <location>
        <begin position="475"/>
        <end position="496"/>
    </location>
</feature>